<dbReference type="OrthoDB" id="4831122at2759"/>
<name>A0A9P9WUB4_9PEZI</name>
<reference evidence="1" key="1">
    <citation type="submission" date="2021-03" db="EMBL/GenBank/DDBJ databases">
        <title>Revisited historic fungal species revealed as producer of novel bioactive compounds through whole genome sequencing and comparative genomics.</title>
        <authorList>
            <person name="Vignolle G.A."/>
            <person name="Hochenegger N."/>
            <person name="Mach R.L."/>
            <person name="Mach-Aigner A.R."/>
            <person name="Javad Rahimi M."/>
            <person name="Salim K.A."/>
            <person name="Chan C.M."/>
            <person name="Lim L.B.L."/>
            <person name="Cai F."/>
            <person name="Druzhinina I.S."/>
            <person name="U'Ren J.M."/>
            <person name="Derntl C."/>
        </authorList>
    </citation>
    <scope>NUCLEOTIDE SEQUENCE</scope>
    <source>
        <strain evidence="1">TUCIM 5799</strain>
    </source>
</reference>
<organism evidence="1 2">
    <name type="scientific">Neoarthrinium moseri</name>
    <dbReference type="NCBI Taxonomy" id="1658444"/>
    <lineage>
        <taxon>Eukaryota</taxon>
        <taxon>Fungi</taxon>
        <taxon>Dikarya</taxon>
        <taxon>Ascomycota</taxon>
        <taxon>Pezizomycotina</taxon>
        <taxon>Sordariomycetes</taxon>
        <taxon>Xylariomycetidae</taxon>
        <taxon>Amphisphaeriales</taxon>
        <taxon>Apiosporaceae</taxon>
        <taxon>Neoarthrinium</taxon>
    </lineage>
</organism>
<evidence type="ECO:0000313" key="1">
    <source>
        <dbReference type="EMBL" id="KAI1879106.1"/>
    </source>
</evidence>
<keyword evidence="2" id="KW-1185">Reference proteome</keyword>
<dbReference type="Proteomes" id="UP000829685">
    <property type="component" value="Unassembled WGS sequence"/>
</dbReference>
<comment type="caution">
    <text evidence="1">The sequence shown here is derived from an EMBL/GenBank/DDBJ whole genome shotgun (WGS) entry which is preliminary data.</text>
</comment>
<sequence>MDESQVKQLLAAEGILPEAPPFDESWLNFTAPEPSSKELSARQTSCGSTTSFVTDKTERFVDWDVQMSPVVLGAGSGVDVTVSSGWSVSNSVSASAGLDIKFVKDRLGSTLGVDFSRTWTTTTSLMYKTTIKAGEAGTWITRPWVTRRYGRTFQGCPGSLAETGTWTADSHEDGTYDNAKWISGFITACIKPAPTNGDLSFCNGDGKFR</sequence>
<gene>
    <name evidence="1" type="ORF">JX265_003283</name>
</gene>
<dbReference type="AlphaFoldDB" id="A0A9P9WUB4"/>
<protein>
    <submittedName>
        <fullName evidence="1">Uncharacterized protein</fullName>
    </submittedName>
</protein>
<accession>A0A9P9WUB4</accession>
<dbReference type="EMBL" id="JAFIMR010000005">
    <property type="protein sequence ID" value="KAI1879106.1"/>
    <property type="molecule type" value="Genomic_DNA"/>
</dbReference>
<proteinExistence type="predicted"/>
<evidence type="ECO:0000313" key="2">
    <source>
        <dbReference type="Proteomes" id="UP000829685"/>
    </source>
</evidence>